<evidence type="ECO:0000259" key="11">
    <source>
        <dbReference type="PROSITE" id="PS50109"/>
    </source>
</evidence>
<dbReference type="EC" id="2.7.13.3" evidence="3"/>
<keyword evidence="9" id="KW-0902">Two-component regulatory system</keyword>
<dbReference type="InterPro" id="IPR004358">
    <property type="entry name" value="Sig_transdc_His_kin-like_C"/>
</dbReference>
<evidence type="ECO:0000256" key="5">
    <source>
        <dbReference type="ARBA" id="ARBA00022679"/>
    </source>
</evidence>
<dbReference type="InterPro" id="IPR003660">
    <property type="entry name" value="HAMP_dom"/>
</dbReference>
<keyword evidence="7 13" id="KW-0418">Kinase</keyword>
<keyword evidence="5" id="KW-0808">Transferase</keyword>
<sequence length="448" mass="48350">MWARSLRGRVTLIATAVAALVLIPVGVGAVLVTRSLVEAGVFEDTRDTAERIAYEMRSGALPLGASIPVPNPSVNLIQIIGPDGRILATSDAARTMPPLSDVRPTDDDRVISTTNCLPTECVHLSAVRVSKFADSPVVYAGRSTPDLLATRTFEVIVFAEIAVLIALTGWATWLVTGRALRPVATMRTELDAVHAGDLSSRVTQPPGTDEVAELARSVNSTLARLERSAAQQRQFASDASHELRTPIAGLRAQLESAQLYPDDTDIETLVRSALRDTDRLEAIITDLLLLARIGSRVDAASELVDLAELVRQELSVRSDKVPVHADLAEGVRVYGVRLQLARVLTNLLDNAQRHAEHFVQVTVAKEDRTKGDGTAVLSVENDGVEIAEEDRERIFERFTRLDAARSRDAGGTGLGLAIARDVAMAHRGQITVEDRPGGARFVLRLPAV</sequence>
<comment type="caution">
    <text evidence="13">The sequence shown here is derived from an EMBL/GenBank/DDBJ whole genome shotgun (WGS) entry which is preliminary data.</text>
</comment>
<dbReference type="SUPFAM" id="SSF47384">
    <property type="entry name" value="Homodimeric domain of signal transducing histidine kinase"/>
    <property type="match status" value="1"/>
</dbReference>
<dbReference type="SUPFAM" id="SSF55874">
    <property type="entry name" value="ATPase domain of HSP90 chaperone/DNA topoisomerase II/histidine kinase"/>
    <property type="match status" value="1"/>
</dbReference>
<evidence type="ECO:0000256" key="10">
    <source>
        <dbReference type="ARBA" id="ARBA00023136"/>
    </source>
</evidence>
<dbReference type="PANTHER" id="PTHR45436">
    <property type="entry name" value="SENSOR HISTIDINE KINASE YKOH"/>
    <property type="match status" value="1"/>
</dbReference>
<dbReference type="Pfam" id="PF00512">
    <property type="entry name" value="HisKA"/>
    <property type="match status" value="1"/>
</dbReference>
<dbReference type="PANTHER" id="PTHR45436:SF5">
    <property type="entry name" value="SENSOR HISTIDINE KINASE TRCS"/>
    <property type="match status" value="1"/>
</dbReference>
<comment type="subcellular location">
    <subcellularLocation>
        <location evidence="2">Cell membrane</location>
    </subcellularLocation>
</comment>
<dbReference type="PRINTS" id="PR00344">
    <property type="entry name" value="BCTRLSENSOR"/>
</dbReference>
<feature type="domain" description="Histidine kinase" evidence="11">
    <location>
        <begin position="238"/>
        <end position="448"/>
    </location>
</feature>
<comment type="catalytic activity">
    <reaction evidence="1">
        <text>ATP + protein L-histidine = ADP + protein N-phospho-L-histidine.</text>
        <dbReference type="EC" id="2.7.13.3"/>
    </reaction>
</comment>
<dbReference type="SMART" id="SM00304">
    <property type="entry name" value="HAMP"/>
    <property type="match status" value="1"/>
</dbReference>
<dbReference type="GO" id="GO:0005886">
    <property type="term" value="C:plasma membrane"/>
    <property type="evidence" value="ECO:0007669"/>
    <property type="project" value="UniProtKB-SubCell"/>
</dbReference>
<dbReference type="GO" id="GO:0000155">
    <property type="term" value="F:phosphorelay sensor kinase activity"/>
    <property type="evidence" value="ECO:0007669"/>
    <property type="project" value="InterPro"/>
</dbReference>
<dbReference type="EMBL" id="VCKY01000018">
    <property type="protein sequence ID" value="TMR23595.1"/>
    <property type="molecule type" value="Genomic_DNA"/>
</dbReference>
<keyword evidence="8" id="KW-1133">Transmembrane helix</keyword>
<dbReference type="InterPro" id="IPR003594">
    <property type="entry name" value="HATPase_dom"/>
</dbReference>
<protein>
    <recommendedName>
        <fullName evidence="3">histidine kinase</fullName>
        <ecNumber evidence="3">2.7.13.3</ecNumber>
    </recommendedName>
</protein>
<dbReference type="CDD" id="cd06225">
    <property type="entry name" value="HAMP"/>
    <property type="match status" value="1"/>
</dbReference>
<dbReference type="AlphaFoldDB" id="A0A5S4FS59"/>
<evidence type="ECO:0000256" key="4">
    <source>
        <dbReference type="ARBA" id="ARBA00022553"/>
    </source>
</evidence>
<proteinExistence type="predicted"/>
<keyword evidence="10" id="KW-0472">Membrane</keyword>
<evidence type="ECO:0000256" key="3">
    <source>
        <dbReference type="ARBA" id="ARBA00012438"/>
    </source>
</evidence>
<dbReference type="InterPro" id="IPR036097">
    <property type="entry name" value="HisK_dim/P_sf"/>
</dbReference>
<evidence type="ECO:0000259" key="12">
    <source>
        <dbReference type="PROSITE" id="PS50885"/>
    </source>
</evidence>
<evidence type="ECO:0000256" key="7">
    <source>
        <dbReference type="ARBA" id="ARBA00022777"/>
    </source>
</evidence>
<keyword evidence="4" id="KW-0597">Phosphoprotein</keyword>
<dbReference type="Pfam" id="PF02518">
    <property type="entry name" value="HATPase_c"/>
    <property type="match status" value="1"/>
</dbReference>
<dbReference type="SUPFAM" id="SSF158472">
    <property type="entry name" value="HAMP domain-like"/>
    <property type="match status" value="1"/>
</dbReference>
<evidence type="ECO:0000313" key="14">
    <source>
        <dbReference type="Proteomes" id="UP000309128"/>
    </source>
</evidence>
<organism evidence="13 14">
    <name type="scientific">Nonomuraea turkmeniaca</name>
    <dbReference type="NCBI Taxonomy" id="103838"/>
    <lineage>
        <taxon>Bacteria</taxon>
        <taxon>Bacillati</taxon>
        <taxon>Actinomycetota</taxon>
        <taxon>Actinomycetes</taxon>
        <taxon>Streptosporangiales</taxon>
        <taxon>Streptosporangiaceae</taxon>
        <taxon>Nonomuraea</taxon>
    </lineage>
</organism>
<keyword evidence="6" id="KW-0812">Transmembrane</keyword>
<dbReference type="InterPro" id="IPR003661">
    <property type="entry name" value="HisK_dim/P_dom"/>
</dbReference>
<dbReference type="Gene3D" id="3.30.565.10">
    <property type="entry name" value="Histidine kinase-like ATPase, C-terminal domain"/>
    <property type="match status" value="1"/>
</dbReference>
<dbReference type="Gene3D" id="6.10.340.10">
    <property type="match status" value="1"/>
</dbReference>
<accession>A0A5S4FS59</accession>
<dbReference type="SMART" id="SM00388">
    <property type="entry name" value="HisKA"/>
    <property type="match status" value="1"/>
</dbReference>
<evidence type="ECO:0000256" key="2">
    <source>
        <dbReference type="ARBA" id="ARBA00004236"/>
    </source>
</evidence>
<evidence type="ECO:0000256" key="9">
    <source>
        <dbReference type="ARBA" id="ARBA00023012"/>
    </source>
</evidence>
<keyword evidence="14" id="KW-1185">Reference proteome</keyword>
<dbReference type="SMART" id="SM00387">
    <property type="entry name" value="HATPase_c"/>
    <property type="match status" value="1"/>
</dbReference>
<evidence type="ECO:0000256" key="1">
    <source>
        <dbReference type="ARBA" id="ARBA00000085"/>
    </source>
</evidence>
<evidence type="ECO:0000256" key="8">
    <source>
        <dbReference type="ARBA" id="ARBA00022989"/>
    </source>
</evidence>
<dbReference type="PROSITE" id="PS50109">
    <property type="entry name" value="HIS_KIN"/>
    <property type="match status" value="1"/>
</dbReference>
<dbReference type="Proteomes" id="UP000309128">
    <property type="component" value="Unassembled WGS sequence"/>
</dbReference>
<evidence type="ECO:0000313" key="13">
    <source>
        <dbReference type="EMBL" id="TMR23595.1"/>
    </source>
</evidence>
<reference evidence="13 14" key="1">
    <citation type="submission" date="2019-05" db="EMBL/GenBank/DDBJ databases">
        <title>Draft genome sequence of Nonomuraea turkmeniaca DSM 43926.</title>
        <authorList>
            <person name="Saricaoglu S."/>
            <person name="Isik K."/>
        </authorList>
    </citation>
    <scope>NUCLEOTIDE SEQUENCE [LARGE SCALE GENOMIC DNA]</scope>
    <source>
        <strain evidence="13 14">DSM 43926</strain>
    </source>
</reference>
<dbReference type="Pfam" id="PF00672">
    <property type="entry name" value="HAMP"/>
    <property type="match status" value="1"/>
</dbReference>
<dbReference type="CDD" id="cd00082">
    <property type="entry name" value="HisKA"/>
    <property type="match status" value="1"/>
</dbReference>
<gene>
    <name evidence="13" type="ORF">ETD86_07780</name>
</gene>
<dbReference type="PROSITE" id="PS50885">
    <property type="entry name" value="HAMP"/>
    <property type="match status" value="1"/>
</dbReference>
<dbReference type="InterPro" id="IPR036890">
    <property type="entry name" value="HATPase_C_sf"/>
</dbReference>
<dbReference type="Gene3D" id="1.10.287.130">
    <property type="match status" value="1"/>
</dbReference>
<evidence type="ECO:0000256" key="6">
    <source>
        <dbReference type="ARBA" id="ARBA00022692"/>
    </source>
</evidence>
<dbReference type="InterPro" id="IPR050428">
    <property type="entry name" value="TCS_sensor_his_kinase"/>
</dbReference>
<dbReference type="InterPro" id="IPR005467">
    <property type="entry name" value="His_kinase_dom"/>
</dbReference>
<name>A0A5S4FS59_9ACTN</name>
<dbReference type="OrthoDB" id="9786919at2"/>
<feature type="domain" description="HAMP" evidence="12">
    <location>
        <begin position="177"/>
        <end position="230"/>
    </location>
</feature>